<gene>
    <name evidence="5" type="ORF">HEB29_005072</name>
</gene>
<comment type="caution">
    <text evidence="5">The sequence shown here is derived from an EMBL/GenBank/DDBJ whole genome shotgun (WGS) entry which is preliminary data.</text>
</comment>
<dbReference type="GO" id="GO:0003700">
    <property type="term" value="F:DNA-binding transcription factor activity"/>
    <property type="evidence" value="ECO:0007669"/>
    <property type="project" value="InterPro"/>
</dbReference>
<name>A0A7Y9HGF7_9ACTN</name>
<dbReference type="Proteomes" id="UP000530403">
    <property type="component" value="Unassembled WGS sequence"/>
</dbReference>
<dbReference type="Pfam" id="PF07729">
    <property type="entry name" value="FCD"/>
    <property type="match status" value="1"/>
</dbReference>
<dbReference type="CDD" id="cd07377">
    <property type="entry name" value="WHTH_GntR"/>
    <property type="match status" value="1"/>
</dbReference>
<evidence type="ECO:0000256" key="1">
    <source>
        <dbReference type="ARBA" id="ARBA00023015"/>
    </source>
</evidence>
<keyword evidence="1" id="KW-0805">Transcription regulation</keyword>
<dbReference type="PANTHER" id="PTHR43537:SF24">
    <property type="entry name" value="GLUCONATE OPERON TRANSCRIPTIONAL REPRESSOR"/>
    <property type="match status" value="1"/>
</dbReference>
<sequence length="243" mass="26638">MPVEWQPVRQSRTHELVLRSIEERVFAGELKAGDRLPPERELAPVLGVSRSALREALRVLETIGVLVAQPGRGPDSGARIVRNPDDALGRLLRLHFALGSYSLHDMLEVRVVLERSSFEAAARHAPAEDLDAAEQLVLRMGEPDTGVTEFDDLDTRFHVLIARSSGNALTSTLTSAVRESVRPLILRALEGAEDWAATATALNAHRQELLRLVREGRGAEAADLAEQHIRGLHGTLVEENPGE</sequence>
<accession>A0A7Y9HGF7</accession>
<dbReference type="SUPFAM" id="SSF48008">
    <property type="entry name" value="GntR ligand-binding domain-like"/>
    <property type="match status" value="1"/>
</dbReference>
<proteinExistence type="predicted"/>
<reference evidence="5 6" key="1">
    <citation type="submission" date="2020-07" db="EMBL/GenBank/DDBJ databases">
        <title>Sequencing the genomes of 1000 actinobacteria strains.</title>
        <authorList>
            <person name="Klenk H.-P."/>
        </authorList>
    </citation>
    <scope>NUCLEOTIDE SEQUENCE [LARGE SCALE GENOMIC DNA]</scope>
    <source>
        <strain evidence="5 6">DSM 41455</strain>
    </source>
</reference>
<dbReference type="InterPro" id="IPR036390">
    <property type="entry name" value="WH_DNA-bd_sf"/>
</dbReference>
<protein>
    <submittedName>
        <fullName evidence="5">DNA-binding FadR family transcriptional regulator</fullName>
    </submittedName>
</protein>
<evidence type="ECO:0000259" key="4">
    <source>
        <dbReference type="PROSITE" id="PS50949"/>
    </source>
</evidence>
<dbReference type="InterPro" id="IPR008920">
    <property type="entry name" value="TF_FadR/GntR_C"/>
</dbReference>
<evidence type="ECO:0000256" key="3">
    <source>
        <dbReference type="ARBA" id="ARBA00023163"/>
    </source>
</evidence>
<organism evidence="5 6">
    <name type="scientific">Streptomyces fulvorobeus</name>
    <dbReference type="NCBI Taxonomy" id="284028"/>
    <lineage>
        <taxon>Bacteria</taxon>
        <taxon>Bacillati</taxon>
        <taxon>Actinomycetota</taxon>
        <taxon>Actinomycetes</taxon>
        <taxon>Kitasatosporales</taxon>
        <taxon>Streptomycetaceae</taxon>
        <taxon>Streptomyces</taxon>
    </lineage>
</organism>
<dbReference type="InterPro" id="IPR036388">
    <property type="entry name" value="WH-like_DNA-bd_sf"/>
</dbReference>
<evidence type="ECO:0000313" key="5">
    <source>
        <dbReference type="EMBL" id="NYE44061.1"/>
    </source>
</evidence>
<dbReference type="Gene3D" id="1.10.10.10">
    <property type="entry name" value="Winged helix-like DNA-binding domain superfamily/Winged helix DNA-binding domain"/>
    <property type="match status" value="1"/>
</dbReference>
<evidence type="ECO:0000313" key="6">
    <source>
        <dbReference type="Proteomes" id="UP000530403"/>
    </source>
</evidence>
<dbReference type="RefSeq" id="WP_179764305.1">
    <property type="nucleotide sequence ID" value="NZ_BAAAUE010000013.1"/>
</dbReference>
<feature type="domain" description="HTH gntR-type" evidence="4">
    <location>
        <begin position="11"/>
        <end position="83"/>
    </location>
</feature>
<dbReference type="GO" id="GO:0003677">
    <property type="term" value="F:DNA binding"/>
    <property type="evidence" value="ECO:0007669"/>
    <property type="project" value="UniProtKB-KW"/>
</dbReference>
<evidence type="ECO:0000256" key="2">
    <source>
        <dbReference type="ARBA" id="ARBA00023125"/>
    </source>
</evidence>
<dbReference type="SMART" id="SM00895">
    <property type="entry name" value="FCD"/>
    <property type="match status" value="1"/>
</dbReference>
<dbReference type="InterPro" id="IPR000524">
    <property type="entry name" value="Tscrpt_reg_HTH_GntR"/>
</dbReference>
<dbReference type="AlphaFoldDB" id="A0A7Y9HGF7"/>
<keyword evidence="3" id="KW-0804">Transcription</keyword>
<dbReference type="PROSITE" id="PS50949">
    <property type="entry name" value="HTH_GNTR"/>
    <property type="match status" value="1"/>
</dbReference>
<dbReference type="PRINTS" id="PR00035">
    <property type="entry name" value="HTHGNTR"/>
</dbReference>
<dbReference type="PANTHER" id="PTHR43537">
    <property type="entry name" value="TRANSCRIPTIONAL REGULATOR, GNTR FAMILY"/>
    <property type="match status" value="1"/>
</dbReference>
<dbReference type="Gene3D" id="1.20.120.530">
    <property type="entry name" value="GntR ligand-binding domain-like"/>
    <property type="match status" value="1"/>
</dbReference>
<dbReference type="InterPro" id="IPR011711">
    <property type="entry name" value="GntR_C"/>
</dbReference>
<dbReference type="EMBL" id="JACCCF010000001">
    <property type="protein sequence ID" value="NYE44061.1"/>
    <property type="molecule type" value="Genomic_DNA"/>
</dbReference>
<dbReference type="SMART" id="SM00345">
    <property type="entry name" value="HTH_GNTR"/>
    <property type="match status" value="1"/>
</dbReference>
<dbReference type="SUPFAM" id="SSF46785">
    <property type="entry name" value="Winged helix' DNA-binding domain"/>
    <property type="match status" value="1"/>
</dbReference>
<keyword evidence="2 5" id="KW-0238">DNA-binding</keyword>
<dbReference type="Pfam" id="PF00392">
    <property type="entry name" value="GntR"/>
    <property type="match status" value="1"/>
</dbReference>